<dbReference type="InterPro" id="IPR015943">
    <property type="entry name" value="WD40/YVTN_repeat-like_dom_sf"/>
</dbReference>
<dbReference type="GO" id="GO:0007411">
    <property type="term" value="P:axon guidance"/>
    <property type="evidence" value="ECO:0007669"/>
    <property type="project" value="TreeGrafter"/>
</dbReference>
<reference evidence="5" key="1">
    <citation type="journal article" date="2010" name="Science">
        <title>Plasticity of animal genome architecture unmasked by rapid evolution of a pelagic tunicate.</title>
        <authorList>
            <person name="Denoeud F."/>
            <person name="Henriet S."/>
            <person name="Mungpakdee S."/>
            <person name="Aury J.M."/>
            <person name="Da Silva C."/>
            <person name="Brinkmann H."/>
            <person name="Mikhaleva J."/>
            <person name="Olsen L.C."/>
            <person name="Jubin C."/>
            <person name="Canestro C."/>
            <person name="Bouquet J.M."/>
            <person name="Danks G."/>
            <person name="Poulain J."/>
            <person name="Campsteijn C."/>
            <person name="Adamski M."/>
            <person name="Cross I."/>
            <person name="Yadetie F."/>
            <person name="Muffato M."/>
            <person name="Louis A."/>
            <person name="Butcher S."/>
            <person name="Tsagkogeorga G."/>
            <person name="Konrad A."/>
            <person name="Singh S."/>
            <person name="Jensen M.F."/>
            <person name="Cong E.H."/>
            <person name="Eikeseth-Otteraa H."/>
            <person name="Noel B."/>
            <person name="Anthouard V."/>
            <person name="Porcel B.M."/>
            <person name="Kachouri-Lafond R."/>
            <person name="Nishino A."/>
            <person name="Ugolini M."/>
            <person name="Chourrout P."/>
            <person name="Nishida H."/>
            <person name="Aasland R."/>
            <person name="Huzurbazar S."/>
            <person name="Westhof E."/>
            <person name="Delsuc F."/>
            <person name="Lehrach H."/>
            <person name="Reinhardt R."/>
            <person name="Weissenbach J."/>
            <person name="Roy S.W."/>
            <person name="Artiguenave F."/>
            <person name="Postlethwait J.H."/>
            <person name="Manak J.R."/>
            <person name="Thompson E.M."/>
            <person name="Jaillon O."/>
            <person name="Du Pasquier L."/>
            <person name="Boudinot P."/>
            <person name="Liberles D.A."/>
            <person name="Volff J.N."/>
            <person name="Philippe H."/>
            <person name="Lenhard B."/>
            <person name="Roest Crollius H."/>
            <person name="Wincker P."/>
            <person name="Chourrout D."/>
        </authorList>
    </citation>
    <scope>NUCLEOTIDE SEQUENCE [LARGE SCALE GENOMIC DNA]</scope>
</reference>
<name>E4X0V7_OIKDI</name>
<dbReference type="InterPro" id="IPR036352">
    <property type="entry name" value="Semap_dom_sf"/>
</dbReference>
<dbReference type="GO" id="GO:0030215">
    <property type="term" value="F:semaphorin receptor binding"/>
    <property type="evidence" value="ECO:0007669"/>
    <property type="project" value="InterPro"/>
</dbReference>
<evidence type="ECO:0000313" key="6">
    <source>
        <dbReference type="Proteomes" id="UP000001307"/>
    </source>
</evidence>
<feature type="transmembrane region" description="Helical" evidence="3">
    <location>
        <begin position="475"/>
        <end position="498"/>
    </location>
</feature>
<dbReference type="InParanoid" id="E4X0V7"/>
<proteinExistence type="predicted"/>
<dbReference type="PROSITE" id="PS51004">
    <property type="entry name" value="SEMA"/>
    <property type="match status" value="1"/>
</dbReference>
<dbReference type="GO" id="GO:0030335">
    <property type="term" value="P:positive regulation of cell migration"/>
    <property type="evidence" value="ECO:0007669"/>
    <property type="project" value="TreeGrafter"/>
</dbReference>
<dbReference type="Gene3D" id="2.130.10.10">
    <property type="entry name" value="YVTN repeat-like/Quinoprotein amine dehydrogenase"/>
    <property type="match status" value="1"/>
</dbReference>
<evidence type="ECO:0000256" key="2">
    <source>
        <dbReference type="SAM" id="MobiDB-lite"/>
    </source>
</evidence>
<evidence type="ECO:0000256" key="1">
    <source>
        <dbReference type="PROSITE-ProRule" id="PRU00352"/>
    </source>
</evidence>
<dbReference type="InterPro" id="IPR027231">
    <property type="entry name" value="Semaphorin"/>
</dbReference>
<evidence type="ECO:0000259" key="4">
    <source>
        <dbReference type="PROSITE" id="PS51004"/>
    </source>
</evidence>
<dbReference type="GO" id="GO:0045499">
    <property type="term" value="F:chemorepellent activity"/>
    <property type="evidence" value="ECO:0007669"/>
    <property type="project" value="TreeGrafter"/>
</dbReference>
<dbReference type="InterPro" id="IPR001627">
    <property type="entry name" value="Semap_dom"/>
</dbReference>
<feature type="compositionally biased region" description="Basic and acidic residues" evidence="2">
    <location>
        <begin position="578"/>
        <end position="589"/>
    </location>
</feature>
<feature type="compositionally biased region" description="Polar residues" evidence="2">
    <location>
        <begin position="565"/>
        <end position="576"/>
    </location>
</feature>
<evidence type="ECO:0000256" key="3">
    <source>
        <dbReference type="SAM" id="Phobius"/>
    </source>
</evidence>
<organism evidence="5">
    <name type="scientific">Oikopleura dioica</name>
    <name type="common">Tunicate</name>
    <dbReference type="NCBI Taxonomy" id="34765"/>
    <lineage>
        <taxon>Eukaryota</taxon>
        <taxon>Metazoa</taxon>
        <taxon>Chordata</taxon>
        <taxon>Tunicata</taxon>
        <taxon>Appendicularia</taxon>
        <taxon>Copelata</taxon>
        <taxon>Oikopleuridae</taxon>
        <taxon>Oikopleura</taxon>
    </lineage>
</organism>
<keyword evidence="3" id="KW-1133">Transmembrane helix</keyword>
<feature type="region of interest" description="Disordered" evidence="2">
    <location>
        <begin position="524"/>
        <end position="589"/>
    </location>
</feature>
<dbReference type="PANTHER" id="PTHR11036">
    <property type="entry name" value="SEMAPHORIN"/>
    <property type="match status" value="1"/>
</dbReference>
<accession>E4X0V7</accession>
<gene>
    <name evidence="5" type="ORF">GSOID_T00014915001</name>
</gene>
<dbReference type="AlphaFoldDB" id="E4X0V7"/>
<dbReference type="SUPFAM" id="SSF101912">
    <property type="entry name" value="Sema domain"/>
    <property type="match status" value="1"/>
</dbReference>
<keyword evidence="3" id="KW-0472">Membrane</keyword>
<keyword evidence="3" id="KW-0812">Transmembrane</keyword>
<sequence>MTLVQIKEEDMFWPFDFSTQAWDVDGASIYVADSSKVQVKKGREESFSVPLNSLEADVRSCKRGGNPDESCNNHITNVQVCPDMEAQLVACGTNALQPEVFFLDNATYSGKRHTHQLCPKSSEIDALVQVTSCGSDPAEIEGVAVHIEARDSAKIITKSRIFDFKLWSPKFLHISSNNKTPLFFFTETSSAGELASFVGVTCDSGTGSNLIKIPLKCSREDFIFAKMKQVVEIVSGVHNTFHILFSTPFNLYKKTTICSYSFTDHILPVLKPVLERCDPSQVANVVIAETPILEDRGSESDSGPYTSISTLWDNVLLLGTEGGELITAQRSTVDDPFLITLTRKLTHEKCGSAVLDLKSTFVDEVATVYVAFDTCITSVPISPCSSLDEDCCERTIFCQLADGICVPSLDEFAVSGKVSHCIPKESNSTIIEKEPLTPKTTIGPVIFKPISGIITEAQIRAQEDCIQEGLCPQNATIPVAIVGLIVAFVAFFGGYFCGKCSLKPQEYMDDSEWGITNTLSASSSSTAKTRTRIKTSPSKQSATLRSNRSDEGETARTIPVMGVSSIGSNRESTLSPRKSADGSTHESRA</sequence>
<protein>
    <recommendedName>
        <fullName evidence="4">Sema domain-containing protein</fullName>
    </recommendedName>
</protein>
<dbReference type="OrthoDB" id="10352119at2759"/>
<keyword evidence="6" id="KW-1185">Reference proteome</keyword>
<dbReference type="PANTHER" id="PTHR11036:SF127">
    <property type="entry name" value="SEMAPHORIN-1A"/>
    <property type="match status" value="1"/>
</dbReference>
<dbReference type="GO" id="GO:0071526">
    <property type="term" value="P:semaphorin-plexin signaling pathway"/>
    <property type="evidence" value="ECO:0007669"/>
    <property type="project" value="TreeGrafter"/>
</dbReference>
<dbReference type="Proteomes" id="UP000001307">
    <property type="component" value="Unassembled WGS sequence"/>
</dbReference>
<dbReference type="EMBL" id="FN653020">
    <property type="protein sequence ID" value="CBY22992.1"/>
    <property type="molecule type" value="Genomic_DNA"/>
</dbReference>
<feature type="domain" description="Sema" evidence="4">
    <location>
        <begin position="1"/>
        <end position="381"/>
    </location>
</feature>
<comment type="caution">
    <text evidence="1">Lacks conserved residue(s) required for the propagation of feature annotation.</text>
</comment>
<dbReference type="GO" id="GO:0005886">
    <property type="term" value="C:plasma membrane"/>
    <property type="evidence" value="ECO:0007669"/>
    <property type="project" value="TreeGrafter"/>
</dbReference>
<evidence type="ECO:0000313" key="5">
    <source>
        <dbReference type="EMBL" id="CBY22992.1"/>
    </source>
</evidence>
<feature type="compositionally biased region" description="Polar residues" evidence="2">
    <location>
        <begin position="537"/>
        <end position="546"/>
    </location>
</feature>